<dbReference type="Proteomes" id="UP000192917">
    <property type="component" value="Unassembled WGS sequence"/>
</dbReference>
<evidence type="ECO:0000256" key="3">
    <source>
        <dbReference type="ARBA" id="ARBA00023049"/>
    </source>
</evidence>
<gene>
    <name evidence="7" type="ORF">SAMN05428998_101695</name>
</gene>
<dbReference type="InterPro" id="IPR001431">
    <property type="entry name" value="Pept_M16_Zn_BS"/>
</dbReference>
<dbReference type="FunFam" id="3.30.830.10:FF:000008">
    <property type="entry name" value="Mitochondrial-processing peptidase subunit beta"/>
    <property type="match status" value="1"/>
</dbReference>
<keyword evidence="3" id="KW-0378">Hydrolase</keyword>
<name>A0A1Y6BAV8_9PROT</name>
<evidence type="ECO:0000259" key="6">
    <source>
        <dbReference type="Pfam" id="PF05193"/>
    </source>
</evidence>
<keyword evidence="3" id="KW-0482">Metalloprotease</keyword>
<dbReference type="AlphaFoldDB" id="A0A1Y6BAV8"/>
<dbReference type="InterPro" id="IPR011249">
    <property type="entry name" value="Metalloenz_LuxS/M16"/>
</dbReference>
<sequence length="430" mass="46285">MSVTVTTLPNGLTVASDRMDTVESASIGVWVGVGTRHEPAEANGVAHLLEHMAFKGTSNRSAQAIAEEIEAVGGHLNAYTGRETTAYYAKVLADDLPLALDILSDILQRSTYDEEELKRERAVVLQEIGQAEDTPDDIIFDYFQEVAYPDQPIGWPVLGRPEIVAVLPRQALFDYQQSRYGARRMVLAAAGRLEHERLVELGAAAFGGHRSESVAEQAPPRYAGGEARFERDLEQLHLLLGFEGFGIEDPDYYPGQVFSTLFGGGMSSRLFQEVREKRGLVYSIFSFLQSQSDSGLFGLYAGTGEAEAGELLPIFCDELGKVAGAPVGEAELQRAKAQLKASVLMSRERTSARAEALGGNILAHGRPIPPEEVVAKIEAVGPDDILRLVGRLLSSPPSLTLLGPAAGVESYDRLLERLGGPAPRVAAAGA</sequence>
<evidence type="ECO:0000256" key="1">
    <source>
        <dbReference type="ARBA" id="ARBA00001947"/>
    </source>
</evidence>
<dbReference type="InterPro" id="IPR050361">
    <property type="entry name" value="MPP/UQCRC_Complex"/>
</dbReference>
<feature type="domain" description="Peptidase M16 C-terminal" evidence="6">
    <location>
        <begin position="169"/>
        <end position="339"/>
    </location>
</feature>
<protein>
    <submittedName>
        <fullName evidence="7">Predicted Zn-dependent peptidase</fullName>
    </submittedName>
</protein>
<dbReference type="GO" id="GO:0004222">
    <property type="term" value="F:metalloendopeptidase activity"/>
    <property type="evidence" value="ECO:0007669"/>
    <property type="project" value="InterPro"/>
</dbReference>
<dbReference type="STRING" id="560819.SAMN05428998_101695"/>
<evidence type="ECO:0000256" key="2">
    <source>
        <dbReference type="ARBA" id="ARBA00007261"/>
    </source>
</evidence>
<comment type="similarity">
    <text evidence="2 4">Belongs to the peptidase M16 family.</text>
</comment>
<evidence type="ECO:0000313" key="7">
    <source>
        <dbReference type="EMBL" id="SME94585.1"/>
    </source>
</evidence>
<accession>A0A1Y6BAV8</accession>
<dbReference type="Pfam" id="PF00675">
    <property type="entry name" value="Peptidase_M16"/>
    <property type="match status" value="1"/>
</dbReference>
<keyword evidence="8" id="KW-1185">Reference proteome</keyword>
<organism evidence="7 8">
    <name type="scientific">Tistlia consotensis USBA 355</name>
    <dbReference type="NCBI Taxonomy" id="560819"/>
    <lineage>
        <taxon>Bacteria</taxon>
        <taxon>Pseudomonadati</taxon>
        <taxon>Pseudomonadota</taxon>
        <taxon>Alphaproteobacteria</taxon>
        <taxon>Rhodospirillales</taxon>
        <taxon>Rhodovibrionaceae</taxon>
        <taxon>Tistlia</taxon>
    </lineage>
</organism>
<dbReference type="InterPro" id="IPR011765">
    <property type="entry name" value="Pept_M16_N"/>
</dbReference>
<dbReference type="GO" id="GO:0006508">
    <property type="term" value="P:proteolysis"/>
    <property type="evidence" value="ECO:0007669"/>
    <property type="project" value="InterPro"/>
</dbReference>
<comment type="cofactor">
    <cofactor evidence="1">
        <name>Zn(2+)</name>
        <dbReference type="ChEBI" id="CHEBI:29105"/>
    </cofactor>
</comment>
<evidence type="ECO:0000259" key="5">
    <source>
        <dbReference type="Pfam" id="PF00675"/>
    </source>
</evidence>
<dbReference type="PROSITE" id="PS00143">
    <property type="entry name" value="INSULINASE"/>
    <property type="match status" value="1"/>
</dbReference>
<proteinExistence type="inferred from homology"/>
<evidence type="ECO:0000313" key="8">
    <source>
        <dbReference type="Proteomes" id="UP000192917"/>
    </source>
</evidence>
<reference evidence="7 8" key="1">
    <citation type="submission" date="2017-04" db="EMBL/GenBank/DDBJ databases">
        <authorList>
            <person name="Afonso C.L."/>
            <person name="Miller P.J."/>
            <person name="Scott M.A."/>
            <person name="Spackman E."/>
            <person name="Goraichik I."/>
            <person name="Dimitrov K.M."/>
            <person name="Suarez D.L."/>
            <person name="Swayne D.E."/>
        </authorList>
    </citation>
    <scope>NUCLEOTIDE SEQUENCE [LARGE SCALE GENOMIC DNA]</scope>
    <source>
        <strain evidence="7 8">USBA 355</strain>
    </source>
</reference>
<dbReference type="SUPFAM" id="SSF63411">
    <property type="entry name" value="LuxS/MPP-like metallohydrolase"/>
    <property type="match status" value="2"/>
</dbReference>
<dbReference type="PANTHER" id="PTHR11851">
    <property type="entry name" value="METALLOPROTEASE"/>
    <property type="match status" value="1"/>
</dbReference>
<dbReference type="InterPro" id="IPR007863">
    <property type="entry name" value="Peptidase_M16_C"/>
</dbReference>
<dbReference type="EMBL" id="FWZX01000001">
    <property type="protein sequence ID" value="SME94585.1"/>
    <property type="molecule type" value="Genomic_DNA"/>
</dbReference>
<evidence type="ECO:0000256" key="4">
    <source>
        <dbReference type="RuleBase" id="RU004447"/>
    </source>
</evidence>
<dbReference type="RefSeq" id="WP_085121009.1">
    <property type="nucleotide sequence ID" value="NZ_FWZX01000001.1"/>
</dbReference>
<dbReference type="Pfam" id="PF05193">
    <property type="entry name" value="Peptidase_M16_C"/>
    <property type="match status" value="1"/>
</dbReference>
<dbReference type="PANTHER" id="PTHR11851:SF49">
    <property type="entry name" value="MITOCHONDRIAL-PROCESSING PEPTIDASE SUBUNIT ALPHA"/>
    <property type="match status" value="1"/>
</dbReference>
<dbReference type="GO" id="GO:0046872">
    <property type="term" value="F:metal ion binding"/>
    <property type="evidence" value="ECO:0007669"/>
    <property type="project" value="InterPro"/>
</dbReference>
<keyword evidence="3" id="KW-0645">Protease</keyword>
<dbReference type="Gene3D" id="3.30.830.10">
    <property type="entry name" value="Metalloenzyme, LuxS/M16 peptidase-like"/>
    <property type="match status" value="2"/>
</dbReference>
<feature type="domain" description="Peptidase M16 N-terminal" evidence="5">
    <location>
        <begin position="14"/>
        <end position="158"/>
    </location>
</feature>